<dbReference type="PANTHER" id="PTHR48022:SF76">
    <property type="entry name" value="MALTOSE PERMEASE, PUTATIVE (AFU_ORTHOLOGUE AFUA_8G07240)-RELATED"/>
    <property type="match status" value="1"/>
</dbReference>
<proteinExistence type="inferred from homology"/>
<feature type="transmembrane region" description="Helical" evidence="8">
    <location>
        <begin position="365"/>
        <end position="384"/>
    </location>
</feature>
<comment type="similarity">
    <text evidence="2">Belongs to the major facilitator superfamily. Sugar transporter (TC 2.A.1.1) family.</text>
</comment>
<feature type="transmembrane region" description="Helical" evidence="8">
    <location>
        <begin position="468"/>
        <end position="484"/>
    </location>
</feature>
<keyword evidence="6 8" id="KW-0472">Membrane</keyword>
<protein>
    <submittedName>
        <fullName evidence="10">Sugar transporter</fullName>
    </submittedName>
</protein>
<dbReference type="VEuPathDB" id="FungiDB:AO090103000130"/>
<dbReference type="NCBIfam" id="TIGR00879">
    <property type="entry name" value="SP"/>
    <property type="match status" value="1"/>
</dbReference>
<sequence length="986" mass="109676">MTTPDAIEANDGAQRKSSLVQGKRAAQQEQSMTLWQAIRLYPKAVGWSVLLSSTLIMEGYDLALLSSMYASPAFNQKFGRQASDGKWTVPASWQSALSNGARVGEVIGLLINGLVSERLGYRWTMVSALTAMIGVIFLFFFAVNVQMLLAAEILAGIPWGVFQTLPAAYASEVCPVVLRPYLTTFINMCWVFGQFVAVGVNRGSIQRDDQWAWRIPFAVQWAWPLPILIGCLFAPESPWWHVRRGNLSGAKRALLRLTSSDPAFDPDATIAMIQHTNELEMSATKGTRYRDCFQGVNLRRTEVVCGVWLVQTLCGQNLMGYFAYFCVQAGLPTVRSFDLSLVQYALGVIGTLGSWYLMTIAGRRTLHLAGLTSLFTLLIITGSLSFAPDSNSGAKWAIGVMLIIFTFCYDFTIGPVTYCLVSELSSTRLKAKTIVLARAGYNISNIVVNVLTNYQLNDTAWDWSSRSAYFWAGTCLVCLVWSFFRMPEPKGRTYEELDVLFEQRVSARKFADTVVDPYADAVETNTNSDAIDENQLSGVTPVESPNDIPPTGYVKRSGLLNDGLVQSCAAYFYSRMLGTVPILHPDKFQEQVERMDECPHAYCLVVAFCAFVLTQTGYLSCHQGTGPDMGRALLDEAMAARRHLDPFSAPIRLGITIAFLLYGCHIGCGNQRQAYYFLREATTFYTADMLDQSADEDEPCFSGKLFWLLLISERAHAIRRRRPVTLQITSTSPALDTSPIDPFSLGFSHLVDLYRPFDESFLAIWNASQPICTRESLVHLEEHLQRSVPADLDLPDIVLADLRVSQQWLRTMIWQLATTAGFLSSTPTHPSLDFRYPLQIARDLSLATWKLSRESMETHGVGLIEKIFEVACTLTDVMACLSSTGLRSSGFEMGPQDYLKHLCSLVHSLHGGRKRFLPLLMAKVGHTLPAMVMPISRHLGLEDLGSFDEGEKKGFDAVGDIERDLNWAEMSRIGDMTPDIDDTSLL</sequence>
<dbReference type="PROSITE" id="PS00217">
    <property type="entry name" value="SUGAR_TRANSPORT_2"/>
    <property type="match status" value="1"/>
</dbReference>
<gene>
    <name evidence="10" type="ORF">OAory_01045120</name>
</gene>
<feature type="transmembrane region" description="Helical" evidence="8">
    <location>
        <begin position="128"/>
        <end position="161"/>
    </location>
</feature>
<evidence type="ECO:0000256" key="3">
    <source>
        <dbReference type="ARBA" id="ARBA00022448"/>
    </source>
</evidence>
<dbReference type="InterPro" id="IPR003663">
    <property type="entry name" value="Sugar/inositol_transpt"/>
</dbReference>
<accession>A0A1S9DFZ7</accession>
<feature type="transmembrane region" description="Helical" evidence="8">
    <location>
        <begin position="396"/>
        <end position="421"/>
    </location>
</feature>
<dbReference type="Pfam" id="PF00083">
    <property type="entry name" value="Sugar_tr"/>
    <property type="match status" value="1"/>
</dbReference>
<evidence type="ECO:0000256" key="5">
    <source>
        <dbReference type="ARBA" id="ARBA00022989"/>
    </source>
</evidence>
<dbReference type="InterPro" id="IPR005829">
    <property type="entry name" value="Sugar_transporter_CS"/>
</dbReference>
<dbReference type="CDD" id="cd12148">
    <property type="entry name" value="fungal_TF_MHR"/>
    <property type="match status" value="1"/>
</dbReference>
<dbReference type="Proteomes" id="UP000190312">
    <property type="component" value="Unassembled WGS sequence"/>
</dbReference>
<dbReference type="AlphaFoldDB" id="A0A1S9DFZ7"/>
<keyword evidence="3" id="KW-0813">Transport</keyword>
<reference evidence="10 11" key="1">
    <citation type="submission" date="2016-10" db="EMBL/GenBank/DDBJ databases">
        <title>Genome sequencing of Aspergillus oryzae BCC7051.</title>
        <authorList>
            <person name="Thammarongtham C."/>
            <person name="Vorapreeda T."/>
            <person name="Nookaew I."/>
            <person name="Srisuk T."/>
            <person name="Land M."/>
            <person name="Jeennor S."/>
            <person name="Laoteng K."/>
        </authorList>
    </citation>
    <scope>NUCLEOTIDE SEQUENCE [LARGE SCALE GENOMIC DNA]</scope>
    <source>
        <strain evidence="10 11">BCC7051</strain>
    </source>
</reference>
<keyword evidence="10" id="KW-0762">Sugar transport</keyword>
<dbReference type="PANTHER" id="PTHR48022">
    <property type="entry name" value="PLASTIDIC GLUCOSE TRANSPORTER 4"/>
    <property type="match status" value="1"/>
</dbReference>
<dbReference type="Gene3D" id="1.20.1250.20">
    <property type="entry name" value="MFS general substrate transporter like domains"/>
    <property type="match status" value="1"/>
</dbReference>
<evidence type="ECO:0000256" key="8">
    <source>
        <dbReference type="SAM" id="Phobius"/>
    </source>
</evidence>
<dbReference type="VEuPathDB" id="FungiDB:AO090701000036"/>
<evidence type="ECO:0000256" key="4">
    <source>
        <dbReference type="ARBA" id="ARBA00022692"/>
    </source>
</evidence>
<evidence type="ECO:0000259" key="9">
    <source>
        <dbReference type="PROSITE" id="PS50850"/>
    </source>
</evidence>
<dbReference type="FunFam" id="1.20.1250.20:FF:000149">
    <property type="entry name" value="MFS transporter, SP family, general alpha glucoside:H+ symporter"/>
    <property type="match status" value="1"/>
</dbReference>
<keyword evidence="4 8" id="KW-0812">Transmembrane</keyword>
<evidence type="ECO:0000256" key="2">
    <source>
        <dbReference type="ARBA" id="ARBA00010992"/>
    </source>
</evidence>
<dbReference type="GO" id="GO:0016020">
    <property type="term" value="C:membrane"/>
    <property type="evidence" value="ECO:0007669"/>
    <property type="project" value="UniProtKB-SubCell"/>
</dbReference>
<comment type="caution">
    <text evidence="10">The sequence shown here is derived from an EMBL/GenBank/DDBJ whole genome shotgun (WGS) entry which is preliminary data.</text>
</comment>
<organism evidence="10 11">
    <name type="scientific">Aspergillus oryzae</name>
    <name type="common">Yellow koji mold</name>
    <dbReference type="NCBI Taxonomy" id="5062"/>
    <lineage>
        <taxon>Eukaryota</taxon>
        <taxon>Fungi</taxon>
        <taxon>Dikarya</taxon>
        <taxon>Ascomycota</taxon>
        <taxon>Pezizomycotina</taxon>
        <taxon>Eurotiomycetes</taxon>
        <taxon>Eurotiomycetidae</taxon>
        <taxon>Eurotiales</taxon>
        <taxon>Aspergillaceae</taxon>
        <taxon>Aspergillus</taxon>
        <taxon>Aspergillus subgen. Circumdati</taxon>
    </lineage>
</organism>
<dbReference type="InterPro" id="IPR005828">
    <property type="entry name" value="MFS_sugar_transport-like"/>
</dbReference>
<feature type="region of interest" description="Disordered" evidence="7">
    <location>
        <begin position="1"/>
        <end position="21"/>
    </location>
</feature>
<evidence type="ECO:0000313" key="11">
    <source>
        <dbReference type="Proteomes" id="UP000190312"/>
    </source>
</evidence>
<feature type="transmembrane region" description="Helical" evidence="8">
    <location>
        <begin position="341"/>
        <end position="358"/>
    </location>
</feature>
<dbReference type="SUPFAM" id="SSF103473">
    <property type="entry name" value="MFS general substrate transporter"/>
    <property type="match status" value="1"/>
</dbReference>
<dbReference type="InterPro" id="IPR020846">
    <property type="entry name" value="MFS_dom"/>
</dbReference>
<comment type="subcellular location">
    <subcellularLocation>
        <location evidence="1">Membrane</location>
        <topology evidence="1">Multi-pass membrane protein</topology>
    </subcellularLocation>
</comment>
<feature type="domain" description="Major facilitator superfamily (MFS) profile" evidence="9">
    <location>
        <begin position="47"/>
        <end position="490"/>
    </location>
</feature>
<dbReference type="eggNOG" id="KOG0254">
    <property type="taxonomic scope" value="Eukaryota"/>
</dbReference>
<dbReference type="PROSITE" id="PS50850">
    <property type="entry name" value="MFS"/>
    <property type="match status" value="1"/>
</dbReference>
<name>A0A1S9DFZ7_ASPOZ</name>
<evidence type="ECO:0000256" key="7">
    <source>
        <dbReference type="SAM" id="MobiDB-lite"/>
    </source>
</evidence>
<dbReference type="EMBL" id="MKZY01000006">
    <property type="protein sequence ID" value="OOO08012.1"/>
    <property type="molecule type" value="Genomic_DNA"/>
</dbReference>
<dbReference type="InterPro" id="IPR050360">
    <property type="entry name" value="MFS_Sugar_Transporters"/>
</dbReference>
<evidence type="ECO:0000256" key="6">
    <source>
        <dbReference type="ARBA" id="ARBA00023136"/>
    </source>
</evidence>
<evidence type="ECO:0000256" key="1">
    <source>
        <dbReference type="ARBA" id="ARBA00004141"/>
    </source>
</evidence>
<keyword evidence="5 8" id="KW-1133">Transmembrane helix</keyword>
<dbReference type="InterPro" id="IPR036259">
    <property type="entry name" value="MFS_trans_sf"/>
</dbReference>
<dbReference type="GO" id="GO:0005351">
    <property type="term" value="F:carbohydrate:proton symporter activity"/>
    <property type="evidence" value="ECO:0007669"/>
    <property type="project" value="TreeGrafter"/>
</dbReference>
<dbReference type="OrthoDB" id="6612291at2759"/>
<feature type="transmembrane region" description="Helical" evidence="8">
    <location>
        <begin position="181"/>
        <end position="200"/>
    </location>
</feature>
<evidence type="ECO:0000313" key="10">
    <source>
        <dbReference type="EMBL" id="OOO08012.1"/>
    </source>
</evidence>